<feature type="compositionally biased region" description="Basic and acidic residues" evidence="6">
    <location>
        <begin position="910"/>
        <end position="920"/>
    </location>
</feature>
<evidence type="ECO:0000256" key="6">
    <source>
        <dbReference type="SAM" id="MobiDB-lite"/>
    </source>
</evidence>
<feature type="region of interest" description="Disordered" evidence="6">
    <location>
        <begin position="867"/>
        <end position="1003"/>
    </location>
</feature>
<accession>A0A2G5B8J5</accession>
<keyword evidence="1 5" id="KW-0853">WD repeat</keyword>
<dbReference type="EMBL" id="KZ303508">
    <property type="protein sequence ID" value="PIA15329.1"/>
    <property type="molecule type" value="Genomic_DNA"/>
</dbReference>
<evidence type="ECO:0000313" key="9">
    <source>
        <dbReference type="Proteomes" id="UP000242474"/>
    </source>
</evidence>
<dbReference type="SMART" id="SM00320">
    <property type="entry name" value="WD40"/>
    <property type="match status" value="6"/>
</dbReference>
<feature type="compositionally biased region" description="Basic and acidic residues" evidence="6">
    <location>
        <begin position="962"/>
        <end position="972"/>
    </location>
</feature>
<keyword evidence="3 4" id="KW-0103">Bromodomain</keyword>
<feature type="region of interest" description="Disordered" evidence="6">
    <location>
        <begin position="1466"/>
        <end position="1580"/>
    </location>
</feature>
<dbReference type="PANTHER" id="PTHR16266">
    <property type="entry name" value="WD REPEAT DOMAIN 9"/>
    <property type="match status" value="1"/>
</dbReference>
<dbReference type="Pfam" id="PF25313">
    <property type="entry name" value="BRWD_AD"/>
    <property type="match status" value="1"/>
</dbReference>
<dbReference type="InterPro" id="IPR036427">
    <property type="entry name" value="Bromodomain-like_sf"/>
</dbReference>
<dbReference type="InterPro" id="IPR018359">
    <property type="entry name" value="Bromodomain_CS"/>
</dbReference>
<dbReference type="PROSITE" id="PS50294">
    <property type="entry name" value="WD_REPEATS_REGION"/>
    <property type="match status" value="2"/>
</dbReference>
<dbReference type="InterPro" id="IPR057451">
    <property type="entry name" value="BRWD/PHIP_AD"/>
</dbReference>
<dbReference type="PRINTS" id="PR00320">
    <property type="entry name" value="GPROTEINBRPT"/>
</dbReference>
<feature type="compositionally biased region" description="Acidic residues" evidence="6">
    <location>
        <begin position="776"/>
        <end position="808"/>
    </location>
</feature>
<dbReference type="InterPro" id="IPR057452">
    <property type="entry name" value="BRWD/PHIP_N"/>
</dbReference>
<dbReference type="GO" id="GO:0006357">
    <property type="term" value="P:regulation of transcription by RNA polymerase II"/>
    <property type="evidence" value="ECO:0007669"/>
    <property type="project" value="TreeGrafter"/>
</dbReference>
<evidence type="ECO:0000256" key="1">
    <source>
        <dbReference type="ARBA" id="ARBA00022574"/>
    </source>
</evidence>
<dbReference type="PANTHER" id="PTHR16266:SF17">
    <property type="entry name" value="BRWD3"/>
    <property type="match status" value="1"/>
</dbReference>
<feature type="repeat" description="WD" evidence="5">
    <location>
        <begin position="139"/>
        <end position="180"/>
    </location>
</feature>
<feature type="compositionally biased region" description="Basic and acidic residues" evidence="6">
    <location>
        <begin position="1466"/>
        <end position="1475"/>
    </location>
</feature>
<dbReference type="SMART" id="SM00297">
    <property type="entry name" value="BROMO"/>
    <property type="match status" value="1"/>
</dbReference>
<gene>
    <name evidence="8" type="ORF">COEREDRAFT_87947</name>
</gene>
<feature type="repeat" description="WD" evidence="5">
    <location>
        <begin position="335"/>
        <end position="367"/>
    </location>
</feature>
<dbReference type="OrthoDB" id="538223at2759"/>
<dbReference type="PROSITE" id="PS00633">
    <property type="entry name" value="BROMODOMAIN_1"/>
    <property type="match status" value="1"/>
</dbReference>
<dbReference type="InterPro" id="IPR020472">
    <property type="entry name" value="WD40_PAC1"/>
</dbReference>
<dbReference type="Pfam" id="PF25437">
    <property type="entry name" value="BRWD1_N"/>
    <property type="match status" value="1"/>
</dbReference>
<dbReference type="Proteomes" id="UP000242474">
    <property type="component" value="Unassembled WGS sequence"/>
</dbReference>
<organism evidence="8 9">
    <name type="scientific">Coemansia reversa (strain ATCC 12441 / NRRL 1564)</name>
    <dbReference type="NCBI Taxonomy" id="763665"/>
    <lineage>
        <taxon>Eukaryota</taxon>
        <taxon>Fungi</taxon>
        <taxon>Fungi incertae sedis</taxon>
        <taxon>Zoopagomycota</taxon>
        <taxon>Kickxellomycotina</taxon>
        <taxon>Kickxellomycetes</taxon>
        <taxon>Kickxellales</taxon>
        <taxon>Kickxellaceae</taxon>
        <taxon>Coemansia</taxon>
    </lineage>
</organism>
<keyword evidence="2" id="KW-0677">Repeat</keyword>
<dbReference type="InterPro" id="IPR052060">
    <property type="entry name" value="Bromo_WD_repeat"/>
</dbReference>
<dbReference type="GO" id="GO:0005634">
    <property type="term" value="C:nucleus"/>
    <property type="evidence" value="ECO:0007669"/>
    <property type="project" value="TreeGrafter"/>
</dbReference>
<proteinExistence type="predicted"/>
<dbReference type="Pfam" id="PF00400">
    <property type="entry name" value="WD40"/>
    <property type="match status" value="4"/>
</dbReference>
<dbReference type="SUPFAM" id="SSF47370">
    <property type="entry name" value="Bromodomain"/>
    <property type="match status" value="1"/>
</dbReference>
<dbReference type="SUPFAM" id="SSF50978">
    <property type="entry name" value="WD40 repeat-like"/>
    <property type="match status" value="1"/>
</dbReference>
<evidence type="ECO:0000256" key="5">
    <source>
        <dbReference type="PROSITE-ProRule" id="PRU00221"/>
    </source>
</evidence>
<feature type="compositionally biased region" description="Basic residues" evidence="6">
    <location>
        <begin position="1509"/>
        <end position="1529"/>
    </location>
</feature>
<feature type="compositionally biased region" description="Basic residues" evidence="6">
    <location>
        <begin position="746"/>
        <end position="755"/>
    </location>
</feature>
<feature type="domain" description="Bromo" evidence="7">
    <location>
        <begin position="1379"/>
        <end position="1450"/>
    </location>
</feature>
<protein>
    <submittedName>
        <fullName evidence="8">WD40 repeat-like protein</fullName>
    </submittedName>
</protein>
<dbReference type="GO" id="GO:0007010">
    <property type="term" value="P:cytoskeleton organization"/>
    <property type="evidence" value="ECO:0007669"/>
    <property type="project" value="TreeGrafter"/>
</dbReference>
<feature type="compositionally biased region" description="Basic residues" evidence="6">
    <location>
        <begin position="942"/>
        <end position="955"/>
    </location>
</feature>
<dbReference type="GO" id="GO:0006325">
    <property type="term" value="P:chromatin organization"/>
    <property type="evidence" value="ECO:0007669"/>
    <property type="project" value="UniProtKB-ARBA"/>
</dbReference>
<keyword evidence="9" id="KW-1185">Reference proteome</keyword>
<feature type="region of interest" description="Disordered" evidence="6">
    <location>
        <begin position="1026"/>
        <end position="1126"/>
    </location>
</feature>
<dbReference type="STRING" id="763665.A0A2G5B8J5"/>
<dbReference type="Gene3D" id="1.20.920.10">
    <property type="entry name" value="Bromodomain-like"/>
    <property type="match status" value="1"/>
</dbReference>
<dbReference type="PROSITE" id="PS00678">
    <property type="entry name" value="WD_REPEATS_1"/>
    <property type="match status" value="1"/>
</dbReference>
<feature type="compositionally biased region" description="Acidic residues" evidence="6">
    <location>
        <begin position="868"/>
        <end position="879"/>
    </location>
</feature>
<feature type="compositionally biased region" description="Low complexity" evidence="6">
    <location>
        <begin position="1096"/>
        <end position="1105"/>
    </location>
</feature>
<dbReference type="PROSITE" id="PS50082">
    <property type="entry name" value="WD_REPEATS_2"/>
    <property type="match status" value="3"/>
</dbReference>
<feature type="region of interest" description="Disordered" evidence="6">
    <location>
        <begin position="741"/>
        <end position="829"/>
    </location>
</feature>
<reference evidence="8 9" key="1">
    <citation type="journal article" date="2015" name="Genome Biol. Evol.">
        <title>Phylogenomic analyses indicate that early fungi evolved digesting cell walls of algal ancestors of land plants.</title>
        <authorList>
            <person name="Chang Y."/>
            <person name="Wang S."/>
            <person name="Sekimoto S."/>
            <person name="Aerts A.L."/>
            <person name="Choi C."/>
            <person name="Clum A."/>
            <person name="LaButti K.M."/>
            <person name="Lindquist E.A."/>
            <person name="Yee Ngan C."/>
            <person name="Ohm R.A."/>
            <person name="Salamov A.A."/>
            <person name="Grigoriev I.V."/>
            <person name="Spatafora J.W."/>
            <person name="Berbee M.L."/>
        </authorList>
    </citation>
    <scope>NUCLEOTIDE SEQUENCE [LARGE SCALE GENOMIC DNA]</scope>
    <source>
        <strain evidence="8 9">NRRL 1564</strain>
    </source>
</reference>
<dbReference type="GO" id="GO:0008360">
    <property type="term" value="P:regulation of cell shape"/>
    <property type="evidence" value="ECO:0007669"/>
    <property type="project" value="TreeGrafter"/>
</dbReference>
<dbReference type="InterPro" id="IPR036322">
    <property type="entry name" value="WD40_repeat_dom_sf"/>
</dbReference>
<feature type="region of interest" description="Disordered" evidence="6">
    <location>
        <begin position="420"/>
        <end position="449"/>
    </location>
</feature>
<dbReference type="PROSITE" id="PS50014">
    <property type="entry name" value="BROMODOMAIN_2"/>
    <property type="match status" value="1"/>
</dbReference>
<feature type="compositionally biased region" description="Polar residues" evidence="6">
    <location>
        <begin position="430"/>
        <end position="443"/>
    </location>
</feature>
<dbReference type="InterPro" id="IPR001487">
    <property type="entry name" value="Bromodomain"/>
</dbReference>
<evidence type="ECO:0000256" key="2">
    <source>
        <dbReference type="ARBA" id="ARBA00022737"/>
    </source>
</evidence>
<feature type="repeat" description="WD" evidence="5">
    <location>
        <begin position="181"/>
        <end position="222"/>
    </location>
</feature>
<dbReference type="Pfam" id="PF00439">
    <property type="entry name" value="Bromodomain"/>
    <property type="match status" value="1"/>
</dbReference>
<dbReference type="Gene3D" id="2.130.10.10">
    <property type="entry name" value="YVTN repeat-like/Quinoprotein amine dehydrogenase"/>
    <property type="match status" value="2"/>
</dbReference>
<evidence type="ECO:0000256" key="3">
    <source>
        <dbReference type="ARBA" id="ARBA00023117"/>
    </source>
</evidence>
<name>A0A2G5B8J5_COERN</name>
<evidence type="ECO:0000259" key="7">
    <source>
        <dbReference type="PROSITE" id="PS50014"/>
    </source>
</evidence>
<evidence type="ECO:0000313" key="8">
    <source>
        <dbReference type="EMBL" id="PIA15329.1"/>
    </source>
</evidence>
<dbReference type="InterPro" id="IPR001680">
    <property type="entry name" value="WD40_rpt"/>
</dbReference>
<dbReference type="InterPro" id="IPR019775">
    <property type="entry name" value="WD40_repeat_CS"/>
</dbReference>
<sequence>MSLGSAPVDHKGLNMALTGPLRRAAEPLRQELEVRADVMLPQRYDWLGNLHSRTYDELAQEHPHIAPDELLRIMQALISGDSLALLTAGGTVLGRTHRRPYNTTPVTLTTTFLRRRGHMSQPKQLPLAVASSFKRLVRCHGHKFPTFCALFDRTSRRMITGSDDYLIKIWCTQTGYLINTFKGHQDVVTDIALNIENTLLASASADGTVRIWNIKSGEPRAVLVANPHGRAKSITAVNFSPSARPEIRFLATTCDDGLCRLYRWDRNALTFDSTPIIIDGRPQPRGGVSSFAFNHTGSRFAIATTSGYVSIYSTIAEAPDTPDKPWGPPQLIARVAAHDESITTLVFSNNGEMFLTGSTDGTVKVWSCHSTSLRWDSITIDIKEPTPDFADAPESTLASQALLPQPVAPVPAAVIESVNNRQAPPPPSNHIPTATPHQSTQLLGPNGGDLHPLDDVTMTAADVETLATAEATTAQGPDVFGDIAAALQTTSQPVRGQGDVELVADNNELQTSTVVAPKRVETNQVAWMCDNSRIMISNNIGTVAVFDPHTGRECWRHRAHSLAEVYVLIPHPTDPRIAVSGGYDGRALIWDVLTGTILREFRVGEQLFDGSFSEDGAKFALTSESGAATLFGLGPTWAYADAELMHEQMFDSDYTATIMDENRFVADQQTQIPAYLVPHGALMDFDGRVYSKQKGPRFGMDIEMGVDPVRFAREDAARLAALEEELAHAYLDRRAAQNPIAETRLSHARRRRARNPRAEPSDEIPEIEMPPLIVPLDDDSDDEEYNAGQDEEEDEDEPVVAEDEEDETPAPPHITRSAEDQVISALDDDRDRRSALEILRSRHRSTATHNLRSASWRSPRRSINVNIDTDDDVDIDSMDVDSAQSPVGSYSGRAPVNGTTRRSLRSRRQLRSEGGARMETEAFSSDDDFQPQSSTGENRVRPAPRRIRVRGRRHAGVSQGMSHEHNGSDMHRQTRRRRIASDDESEDESVTSGMAQVDIGANDEIHADVDIDSISASDADMAELLTDSRHQTRRSGRTDGTGGAFRGRVIEFTSESESNSDDGVSDSASAGDHTVSTQGAHRSNGHMQVPRSNGTSSSDDQPSSSRGRVLRRQGKGISSTAAPITTAEEPLASTSAAMGAVNGLYMPTDWILASKPSTVPYRPQIGDIIVYFKEGHSDFWNSPSRCMKLSEKLLPYVAVPSLPVAVYGKVVGLQYSVGPPAFCTVKIQMLQHQTVDELDLEDSNKHELTRRFIQVQYHDCDGVPDFMVLYSRYRASLRQSLQTGDTVSVLFDEDQAHKAIIAGFREIKATSRQTSVTRLISRNPWKSIVVEWTGEEGNDPDARTEQVSPWELVHDEDATDVEIPAESKRRLLGIVEELRNDPEFVWFVQNVDYISEYPNYLLSIAYPMCLDTVYERLKNNFYRQISAVSFDMGLIQENADIFNDPGTLVPIAAQKLMTSYHEKMLEQMGSEHDAESVDQTSPSTSRRTRRTSSSYRNSALSVKAEPLHSSRKRKSHMTGRQTRRSSRRRLQFDDGSDDSDIGSSTNSVDAPSDVQYNVDASEDEFTDAHNLEEDDDDLYG</sequence>
<evidence type="ECO:0000256" key="4">
    <source>
        <dbReference type="PROSITE-ProRule" id="PRU00035"/>
    </source>
</evidence>
<dbReference type="InterPro" id="IPR015943">
    <property type="entry name" value="WD40/YVTN_repeat-like_dom_sf"/>
</dbReference>